<dbReference type="HOGENOM" id="CLU_409921_0_0_1"/>
<dbReference type="RefSeq" id="XP_014657635.1">
    <property type="nucleotide sequence ID" value="XM_014802149.1"/>
</dbReference>
<feature type="region of interest" description="Disordered" evidence="1">
    <location>
        <begin position="226"/>
        <end position="252"/>
    </location>
</feature>
<gene>
    <name evidence="2" type="ORF">PAN0_004d2204</name>
</gene>
<dbReference type="GeneID" id="26303176"/>
<evidence type="ECO:0000256" key="1">
    <source>
        <dbReference type="SAM" id="MobiDB-lite"/>
    </source>
</evidence>
<sequence>MAALDDDKHQMHCKPVRCIEDDVHRQRANVTRQLARRLADGGEQRRGDACGFWRKKLTGVRWLRSVGWKQTPVSHTTHNGQQTTESAAWRTVGQRVDLPRVVPTPYPSAMRGRAGAFPAQQQKVASARIPGSHTEPREHAQNWYRQAAPDSIARRRHQHAQTQQAMMRRTTRLSWISASVAAIVRAWASSAPSAALPIVLAKHTQGRQSTCKARSNHSWGGHAVFGAQGVHGKDGPRQPSKQRGASAPRQRFPCIGGAKARRLVAQTGVRARVAAPDEPHRESVDLAPRPTALARSSVASIPMPTPNAAVAAVATLQSGASRQIAELQLASPPRSSFTRRSLWPKCPRLAKIDTRRLPRLDARRRAAAADEHMPLCLCAAPLSAPAWTAISPVHLDRLDRSTARDAAIYALAAGDTETWALAMHFGLIVMPKAGDAIVLIGKLEAAARATVPIVKKSHTEVQAWVRQCSGGGRILPGERIQAVACESRRTAAEEQSPSVQADSGETRFLGDTPQLLVADRRGSLGWLRALLGHPSESALPPRTPVANAVHRPSLASRPGCSRQLSHRPGLRDAIRDGSRSFLSLRALDPVPSFRCIALPHVRACLPFSAALLQLFFSSKFETSKQEHASCPPIEARPVAASTPSCLSWAASGGGEHTMAGVCLLGLGASQ</sequence>
<dbReference type="Proteomes" id="UP000053758">
    <property type="component" value="Unassembled WGS sequence"/>
</dbReference>
<name>A0A081CBE9_PSEA2</name>
<proteinExistence type="predicted"/>
<evidence type="ECO:0000313" key="3">
    <source>
        <dbReference type="Proteomes" id="UP000053758"/>
    </source>
</evidence>
<organism evidence="2">
    <name type="scientific">Pseudozyma antarctica</name>
    <name type="common">Yeast</name>
    <name type="synonym">Candida antarctica</name>
    <dbReference type="NCBI Taxonomy" id="84753"/>
    <lineage>
        <taxon>Eukaryota</taxon>
        <taxon>Fungi</taxon>
        <taxon>Dikarya</taxon>
        <taxon>Basidiomycota</taxon>
        <taxon>Ustilaginomycotina</taxon>
        <taxon>Ustilaginomycetes</taxon>
        <taxon>Ustilaginales</taxon>
        <taxon>Ustilaginaceae</taxon>
        <taxon>Moesziomyces</taxon>
    </lineage>
</organism>
<reference evidence="2" key="1">
    <citation type="submission" date="2014-07" db="EMBL/GenBank/DDBJ databases">
        <title>Draft genome sequence of the yeast Pseudozyma antarctica JCM 10317 known as a producer of lipase B which used in a wide range of industrial applications.</title>
        <authorList>
            <person name="Morita T."/>
            <person name="Saika A."/>
            <person name="Koike H."/>
        </authorList>
    </citation>
    <scope>NUCLEOTIDE SEQUENCE</scope>
    <source>
        <strain evidence="2">JCM 10317</strain>
    </source>
</reference>
<keyword evidence="3" id="KW-1185">Reference proteome</keyword>
<accession>A0A081CBE9</accession>
<dbReference type="EMBL" id="DF830071">
    <property type="protein sequence ID" value="GAK63995.1"/>
    <property type="molecule type" value="Genomic_DNA"/>
</dbReference>
<protein>
    <submittedName>
        <fullName evidence="2">Uncharacterized protein</fullName>
    </submittedName>
</protein>
<evidence type="ECO:0000313" key="2">
    <source>
        <dbReference type="EMBL" id="GAK63995.1"/>
    </source>
</evidence>
<dbReference type="AlphaFoldDB" id="A0A081CBE9"/>